<protein>
    <submittedName>
        <fullName evidence="2">Phage baseplate assembly protein W</fullName>
    </submittedName>
</protein>
<proteinExistence type="predicted"/>
<dbReference type="KEGG" id="spsw:Sps_01474"/>
<dbReference type="InterPro" id="IPR007048">
    <property type="entry name" value="IraD/Gp25-like"/>
</dbReference>
<keyword evidence="3" id="KW-1185">Reference proteome</keyword>
<dbReference type="EMBL" id="CP014782">
    <property type="protein sequence ID" value="AQS36640.1"/>
    <property type="molecule type" value="Genomic_DNA"/>
</dbReference>
<accession>A0A1S6HM98</accession>
<evidence type="ECO:0000259" key="1">
    <source>
        <dbReference type="Pfam" id="PF04965"/>
    </source>
</evidence>
<dbReference type="OrthoDB" id="9802846at2"/>
<dbReference type="Proteomes" id="UP000189545">
    <property type="component" value="Chromosome"/>
</dbReference>
<name>A0A1S6HM98_9GAMM</name>
<dbReference type="Pfam" id="PF04965">
    <property type="entry name" value="GPW_gp25"/>
    <property type="match status" value="1"/>
</dbReference>
<evidence type="ECO:0000313" key="2">
    <source>
        <dbReference type="EMBL" id="AQS36640.1"/>
    </source>
</evidence>
<organism evidence="2 3">
    <name type="scientific">Shewanella psychrophila</name>
    <dbReference type="NCBI Taxonomy" id="225848"/>
    <lineage>
        <taxon>Bacteria</taxon>
        <taxon>Pseudomonadati</taxon>
        <taxon>Pseudomonadota</taxon>
        <taxon>Gammaproteobacteria</taxon>
        <taxon>Alteromonadales</taxon>
        <taxon>Shewanellaceae</taxon>
        <taxon>Shewanella</taxon>
    </lineage>
</organism>
<dbReference type="SUPFAM" id="SSF160719">
    <property type="entry name" value="gpW/gp25-like"/>
    <property type="match status" value="1"/>
</dbReference>
<reference evidence="2 3" key="1">
    <citation type="submission" date="2016-03" db="EMBL/GenBank/DDBJ databases">
        <title>Complete genome sequence of Shewanella psychrophila WP2, a deep sea bacterium isolated from west Pacific sediment.</title>
        <authorList>
            <person name="Xu G."/>
            <person name="Jian H."/>
        </authorList>
    </citation>
    <scope>NUCLEOTIDE SEQUENCE [LARGE SCALE GENOMIC DNA]</scope>
    <source>
        <strain evidence="2 3">WP2</strain>
    </source>
</reference>
<dbReference type="STRING" id="225848.Sps_01474"/>
<dbReference type="RefSeq" id="WP_077751929.1">
    <property type="nucleotide sequence ID" value="NZ_CP014782.1"/>
</dbReference>
<gene>
    <name evidence="2" type="ORF">Sps_01474</name>
</gene>
<feature type="domain" description="IraD/Gp25-like" evidence="1">
    <location>
        <begin position="26"/>
        <end position="114"/>
    </location>
</feature>
<dbReference type="AlphaFoldDB" id="A0A1S6HM98"/>
<dbReference type="Gene3D" id="3.10.450.40">
    <property type="match status" value="1"/>
</dbReference>
<sequence>MDNNLTLGWAFPPEFTLDKGVTMTASLEEDVNQSLSILFQTLSGERVMFDTYGSDLHSRLFANIDSVLISDMEAMIYESVLRYERRVEIIDISVQPDSGSASKLNVLLQYRLSNSELVHQWQASMDMFDGQGLLE</sequence>
<evidence type="ECO:0000313" key="3">
    <source>
        <dbReference type="Proteomes" id="UP000189545"/>
    </source>
</evidence>